<evidence type="ECO:0008006" key="4">
    <source>
        <dbReference type="Google" id="ProtNLM"/>
    </source>
</evidence>
<keyword evidence="3" id="KW-1185">Reference proteome</keyword>
<dbReference type="RefSeq" id="WP_116852389.1">
    <property type="nucleotide sequence ID" value="NZ_QTJV01000001.1"/>
</dbReference>
<proteinExistence type="predicted"/>
<dbReference type="EMBL" id="QTJV01000001">
    <property type="protein sequence ID" value="RFM37069.1"/>
    <property type="molecule type" value="Genomic_DNA"/>
</dbReference>
<feature type="chain" id="PRO_5017574616" description="Outer membrane protein beta-barrel domain-containing protein" evidence="1">
    <location>
        <begin position="24"/>
        <end position="202"/>
    </location>
</feature>
<organism evidence="2 3">
    <name type="scientific">Chitinophaga silvisoli</name>
    <dbReference type="NCBI Taxonomy" id="2291814"/>
    <lineage>
        <taxon>Bacteria</taxon>
        <taxon>Pseudomonadati</taxon>
        <taxon>Bacteroidota</taxon>
        <taxon>Chitinophagia</taxon>
        <taxon>Chitinophagales</taxon>
        <taxon>Chitinophagaceae</taxon>
        <taxon>Chitinophaga</taxon>
    </lineage>
</organism>
<gene>
    <name evidence="2" type="ORF">DXN04_00850</name>
</gene>
<dbReference type="AlphaFoldDB" id="A0A3E1PA58"/>
<name>A0A3E1PA58_9BACT</name>
<dbReference type="Proteomes" id="UP000261174">
    <property type="component" value="Unassembled WGS sequence"/>
</dbReference>
<dbReference type="InterPro" id="IPR011250">
    <property type="entry name" value="OMP/PagP_B-barrel"/>
</dbReference>
<reference evidence="2 3" key="1">
    <citation type="submission" date="2018-08" db="EMBL/GenBank/DDBJ databases">
        <title>Chitinophaga sp. K20C18050901, a novel bacterium isolated from forest soil.</title>
        <authorList>
            <person name="Wang C."/>
        </authorList>
    </citation>
    <scope>NUCLEOTIDE SEQUENCE [LARGE SCALE GENOMIC DNA]</scope>
    <source>
        <strain evidence="2 3">K20C18050901</strain>
    </source>
</reference>
<accession>A0A3E1PA58</accession>
<evidence type="ECO:0000256" key="1">
    <source>
        <dbReference type="SAM" id="SignalP"/>
    </source>
</evidence>
<dbReference type="OrthoDB" id="945117at2"/>
<sequence length="202" mass="21497">MKKLQGLTLALMTVLFFSTTAIAQTQKGNILIGSDITDLGLNFQKESTQFNFNLNPKAAWFISDGLAVGGYLNFGLATSNGAGSDVSYGIGALARYYPTDKNVQKLEFSKRARFFVEGNAGFGGTNPASGASTNGVELGVGPGISYFLTPNVALETLLKYNIIIGGGNSTTAQQLNLGVGFQIFLPGSRAKEIYREEKANMK</sequence>
<feature type="signal peptide" evidence="1">
    <location>
        <begin position="1"/>
        <end position="23"/>
    </location>
</feature>
<evidence type="ECO:0000313" key="3">
    <source>
        <dbReference type="Proteomes" id="UP000261174"/>
    </source>
</evidence>
<protein>
    <recommendedName>
        <fullName evidence="4">Outer membrane protein beta-barrel domain-containing protein</fullName>
    </recommendedName>
</protein>
<evidence type="ECO:0000313" key="2">
    <source>
        <dbReference type="EMBL" id="RFM37069.1"/>
    </source>
</evidence>
<keyword evidence="1" id="KW-0732">Signal</keyword>
<comment type="caution">
    <text evidence="2">The sequence shown here is derived from an EMBL/GenBank/DDBJ whole genome shotgun (WGS) entry which is preliminary data.</text>
</comment>
<dbReference type="SUPFAM" id="SSF56925">
    <property type="entry name" value="OMPA-like"/>
    <property type="match status" value="1"/>
</dbReference>